<dbReference type="EMBL" id="JAAOAS010000382">
    <property type="protein sequence ID" value="KAF5577537.1"/>
    <property type="molecule type" value="Genomic_DNA"/>
</dbReference>
<keyword evidence="3" id="KW-0732">Signal</keyword>
<organism evidence="4 5">
    <name type="scientific">Fusarium pseudocircinatum</name>
    <dbReference type="NCBI Taxonomy" id="56676"/>
    <lineage>
        <taxon>Eukaryota</taxon>
        <taxon>Fungi</taxon>
        <taxon>Dikarya</taxon>
        <taxon>Ascomycota</taxon>
        <taxon>Pezizomycotina</taxon>
        <taxon>Sordariomycetes</taxon>
        <taxon>Hypocreomycetidae</taxon>
        <taxon>Hypocreales</taxon>
        <taxon>Nectriaceae</taxon>
        <taxon>Fusarium</taxon>
        <taxon>Fusarium fujikuroi species complex</taxon>
    </lineage>
</organism>
<feature type="signal peptide" evidence="3">
    <location>
        <begin position="1"/>
        <end position="18"/>
    </location>
</feature>
<evidence type="ECO:0000256" key="2">
    <source>
        <dbReference type="SAM" id="MobiDB-lite"/>
    </source>
</evidence>
<evidence type="ECO:0000256" key="1">
    <source>
        <dbReference type="SAM" id="Coils"/>
    </source>
</evidence>
<comment type="caution">
    <text evidence="4">The sequence shown here is derived from an EMBL/GenBank/DDBJ whole genome shotgun (WGS) entry which is preliminary data.</text>
</comment>
<reference evidence="4 5" key="1">
    <citation type="submission" date="2020-05" db="EMBL/GenBank/DDBJ databases">
        <title>Identification and distribution of gene clusters putatively required for synthesis of sphingolipid metabolism inhibitors in phylogenetically diverse species of the filamentous fungus Fusarium.</title>
        <authorList>
            <person name="Kim H.-S."/>
            <person name="Busman M."/>
            <person name="Brown D.W."/>
            <person name="Divon H."/>
            <person name="Uhlig S."/>
            <person name="Proctor R.H."/>
        </authorList>
    </citation>
    <scope>NUCLEOTIDE SEQUENCE [LARGE SCALE GENOMIC DNA]</scope>
    <source>
        <strain evidence="4 5">NRRL 36939</strain>
    </source>
</reference>
<feature type="coiled-coil region" evidence="1">
    <location>
        <begin position="391"/>
        <end position="418"/>
    </location>
</feature>
<protein>
    <submittedName>
        <fullName evidence="4">Uncharacterized protein</fullName>
    </submittedName>
</protein>
<evidence type="ECO:0000313" key="5">
    <source>
        <dbReference type="Proteomes" id="UP000546213"/>
    </source>
</evidence>
<dbReference type="Gene3D" id="1.10.287.1490">
    <property type="match status" value="1"/>
</dbReference>
<sequence>MSMSKFVVALGLFMSARALQMMKPTDLDRLEASVSKACQKVLTAEVDCDEYIRELTDPNSFRGETDEDMEMAPTICNKQCSDSFQSWYQKLVEDCAEEDFMSELYPPNYFLFGGNVTSSSWNQTCAKDPKTGRFCGEILDEFPELEDDEEMPLEELCHPCYVKLIDMRSNSWAWSAPTNPAGDYWNKQLKLVREKCNASGGLKEDSLSKEETASVAHHKTAGADGSTVSTMTAASTSSTAAAVAESAARESNAGEGMAGKDTYSYWYTLLVLGQAYKFVRLWTSVVEEVVSVEQRKLTLQNQITTFFQQTLKLEWLVSNHQADLVAEKRANAKAQEQFKRDAKGLREEIMNLEQDLQASEDRTNVGEAKLSATRRNLEKLQSQAFNDLLARNRLETENKSLKAEIADAQKKLDDYLSIKEQNHDLGNQVKSFEHKVKEYLAIVEDTANKAHASEEKVAAERAAKEAMEKRYKAQIAEQEAKITGLKSQREKLEHSVARLQASVQTCWWHRFRAWKDRFRKRDRSGSWVSITDESAEDIVFRT</sequence>
<dbReference type="OrthoDB" id="2281372at2759"/>
<evidence type="ECO:0000256" key="3">
    <source>
        <dbReference type="SAM" id="SignalP"/>
    </source>
</evidence>
<feature type="region of interest" description="Disordered" evidence="2">
    <location>
        <begin position="201"/>
        <end position="232"/>
    </location>
</feature>
<keyword evidence="5" id="KW-1185">Reference proteome</keyword>
<accession>A0A8H5NSU9</accession>
<feature type="coiled-coil region" evidence="1">
    <location>
        <begin position="317"/>
        <end position="362"/>
    </location>
</feature>
<feature type="compositionally biased region" description="Basic and acidic residues" evidence="2">
    <location>
        <begin position="201"/>
        <end position="212"/>
    </location>
</feature>
<proteinExistence type="predicted"/>
<keyword evidence="1" id="KW-0175">Coiled coil</keyword>
<gene>
    <name evidence="4" type="ORF">FPCIR_12073</name>
</gene>
<dbReference type="Proteomes" id="UP000546213">
    <property type="component" value="Unassembled WGS sequence"/>
</dbReference>
<dbReference type="AlphaFoldDB" id="A0A8H5NSU9"/>
<evidence type="ECO:0000313" key="4">
    <source>
        <dbReference type="EMBL" id="KAF5577537.1"/>
    </source>
</evidence>
<feature type="chain" id="PRO_5034252211" evidence="3">
    <location>
        <begin position="19"/>
        <end position="542"/>
    </location>
</feature>
<feature type="coiled-coil region" evidence="1">
    <location>
        <begin position="449"/>
        <end position="502"/>
    </location>
</feature>
<name>A0A8H5NSU9_9HYPO</name>